<sequence>MKKNTKIENQLLEMIQPRIQQIENKFSNGEALSDQDVNTFLLKSAFNHINHFEMRLDELAADVAQLRLDFSELEVKFHHLESRFYALEGKFHALEGKFQTLEARFETLEASFISFESRMEATSEKTMKSNIKWTLGLMTFCLTLFKIIDLVVQN</sequence>
<evidence type="ECO:0000313" key="3">
    <source>
        <dbReference type="EMBL" id="MFD3395003.1"/>
    </source>
</evidence>
<accession>A0ABW6DGF2</accession>
<reference evidence="3 4" key="1">
    <citation type="submission" date="2024-03" db="EMBL/GenBank/DDBJ databases">
        <title>Aquirufa genome sequencing.</title>
        <authorList>
            <person name="Pitt A."/>
            <person name="Hahn M.W."/>
        </authorList>
    </citation>
    <scope>NUCLEOTIDE SEQUENCE [LARGE SCALE GENOMIC DNA]</scope>
    <source>
        <strain evidence="3 4">OSTEICH-129V</strain>
    </source>
</reference>
<protein>
    <recommendedName>
        <fullName evidence="5">DUF1640 domain-containing protein</fullName>
    </recommendedName>
</protein>
<keyword evidence="1" id="KW-0175">Coiled coil</keyword>
<feature type="coiled-coil region" evidence="1">
    <location>
        <begin position="49"/>
        <end position="76"/>
    </location>
</feature>
<evidence type="ECO:0000313" key="4">
    <source>
        <dbReference type="Proteomes" id="UP001598138"/>
    </source>
</evidence>
<evidence type="ECO:0008006" key="5">
    <source>
        <dbReference type="Google" id="ProtNLM"/>
    </source>
</evidence>
<evidence type="ECO:0000256" key="2">
    <source>
        <dbReference type="SAM" id="Phobius"/>
    </source>
</evidence>
<dbReference type="Gene3D" id="1.20.5.170">
    <property type="match status" value="1"/>
</dbReference>
<gene>
    <name evidence="3" type="ORF">U0R10_10265</name>
</gene>
<dbReference type="Proteomes" id="UP001598138">
    <property type="component" value="Unassembled WGS sequence"/>
</dbReference>
<dbReference type="SUPFAM" id="SSF57997">
    <property type="entry name" value="Tropomyosin"/>
    <property type="match status" value="1"/>
</dbReference>
<proteinExistence type="predicted"/>
<feature type="transmembrane region" description="Helical" evidence="2">
    <location>
        <begin position="133"/>
        <end position="152"/>
    </location>
</feature>
<name>A0ABW6DGF2_9BACT</name>
<organism evidence="3 4">
    <name type="scientific">Aquirufa avitistagni</name>
    <dbReference type="NCBI Taxonomy" id="3104728"/>
    <lineage>
        <taxon>Bacteria</taxon>
        <taxon>Pseudomonadati</taxon>
        <taxon>Bacteroidota</taxon>
        <taxon>Cytophagia</taxon>
        <taxon>Cytophagales</taxon>
        <taxon>Flectobacillaceae</taxon>
        <taxon>Aquirufa</taxon>
    </lineage>
</organism>
<keyword evidence="2" id="KW-0472">Membrane</keyword>
<dbReference type="EMBL" id="JBBKXZ010000004">
    <property type="protein sequence ID" value="MFD3395003.1"/>
    <property type="molecule type" value="Genomic_DNA"/>
</dbReference>
<dbReference type="RefSeq" id="WP_377983881.1">
    <property type="nucleotide sequence ID" value="NZ_JBBKXZ010000004.1"/>
</dbReference>
<comment type="caution">
    <text evidence="3">The sequence shown here is derived from an EMBL/GenBank/DDBJ whole genome shotgun (WGS) entry which is preliminary data.</text>
</comment>
<evidence type="ECO:0000256" key="1">
    <source>
        <dbReference type="SAM" id="Coils"/>
    </source>
</evidence>
<keyword evidence="2" id="KW-1133">Transmembrane helix</keyword>
<keyword evidence="2" id="KW-0812">Transmembrane</keyword>
<keyword evidence="4" id="KW-1185">Reference proteome</keyword>